<dbReference type="AlphaFoldDB" id="A0A267WMZ3"/>
<dbReference type="PANTHER" id="PTHR47505">
    <property type="entry name" value="DNA UTILIZATION PROTEIN YHGH"/>
    <property type="match status" value="1"/>
</dbReference>
<protein>
    <submittedName>
        <fullName evidence="1">Phosphoribosyl transferase</fullName>
    </submittedName>
</protein>
<gene>
    <name evidence="1" type="ORF">BPS1E_0615</name>
</gene>
<name>A0A267WMZ3_BIFPS</name>
<dbReference type="Proteomes" id="UP000216789">
    <property type="component" value="Unassembled WGS sequence"/>
</dbReference>
<sequence>MNSMARACSMVVNLLFPRGCAGCDKPDEVLCEACRALFSQPTAQSFDGVAMQRWFACGWYRGTVRRAVLAWKDHGDEECDRAFADAICALAKASGVIDFVRDRHGSCHDVVVVPAPSSPASIRRRGRKHMMPIAKHLAGFLREETGCEVTVRDALENRGGQREISADQRCGATVATFEGACFGVSFGFLAQYDGDSGRRYCHDRCDHAQLRRNDAEGGCHGRDRACFGSHSGGNAEGWPNASMVTHASAVT</sequence>
<organism evidence="1 2">
    <name type="scientific">Bifidobacterium pseudocatenulatum</name>
    <dbReference type="NCBI Taxonomy" id="28026"/>
    <lineage>
        <taxon>Bacteria</taxon>
        <taxon>Bacillati</taxon>
        <taxon>Actinomycetota</taxon>
        <taxon>Actinomycetes</taxon>
        <taxon>Bifidobacteriales</taxon>
        <taxon>Bifidobacteriaceae</taxon>
        <taxon>Bifidobacterium</taxon>
    </lineage>
</organism>
<evidence type="ECO:0000313" key="2">
    <source>
        <dbReference type="Proteomes" id="UP000216789"/>
    </source>
</evidence>
<dbReference type="InterPro" id="IPR051910">
    <property type="entry name" value="ComF/GntX_DNA_util-trans"/>
</dbReference>
<keyword evidence="1" id="KW-0808">Transferase</keyword>
<proteinExistence type="predicted"/>
<reference evidence="1 2" key="1">
    <citation type="journal article" date="2017" name="ISME J.">
        <title>Unveiling bifidobacterial biogeography across the mammalian branch of the tree of life.</title>
        <authorList>
            <person name="Milani C."/>
            <person name="Mangifesta M."/>
            <person name="Mancabelli L."/>
            <person name="Lugli G.A."/>
            <person name="James K."/>
            <person name="Duranti S."/>
            <person name="Turroni F."/>
            <person name="Ferrario C."/>
            <person name="Ossiprandi M.C."/>
            <person name="van Sinderen D."/>
            <person name="Ventura M."/>
        </authorList>
    </citation>
    <scope>NUCLEOTIDE SEQUENCE [LARGE SCALE GENOMIC DNA]</scope>
    <source>
        <strain evidence="1 2">1E</strain>
    </source>
</reference>
<evidence type="ECO:0000313" key="1">
    <source>
        <dbReference type="EMBL" id="PAC73992.1"/>
    </source>
</evidence>
<dbReference type="EMBL" id="MNLB01000002">
    <property type="protein sequence ID" value="PAC73992.1"/>
    <property type="molecule type" value="Genomic_DNA"/>
</dbReference>
<dbReference type="PANTHER" id="PTHR47505:SF1">
    <property type="entry name" value="DNA UTILIZATION PROTEIN YHGH"/>
    <property type="match status" value="1"/>
</dbReference>
<accession>A0A267WMZ3</accession>
<comment type="caution">
    <text evidence="1">The sequence shown here is derived from an EMBL/GenBank/DDBJ whole genome shotgun (WGS) entry which is preliminary data.</text>
</comment>
<dbReference type="GO" id="GO:0016740">
    <property type="term" value="F:transferase activity"/>
    <property type="evidence" value="ECO:0007669"/>
    <property type="project" value="UniProtKB-KW"/>
</dbReference>